<accession>A0A6P2BSH2</accession>
<reference evidence="1 2" key="1">
    <citation type="submission" date="2018-11" db="EMBL/GenBank/DDBJ databases">
        <title>Trebonia kvetii gen.nov., sp.nov., a novel acidophilic actinobacterium, and proposal of the new actinobacterial family Treboniaceae fam. nov.</title>
        <authorList>
            <person name="Rapoport D."/>
            <person name="Sagova-Mareckova M."/>
            <person name="Sedlacek I."/>
            <person name="Provaznik J."/>
            <person name="Kralova S."/>
            <person name="Pavlinic D."/>
            <person name="Benes V."/>
            <person name="Kopecky J."/>
        </authorList>
    </citation>
    <scope>NUCLEOTIDE SEQUENCE [LARGE SCALE GENOMIC DNA]</scope>
    <source>
        <strain evidence="1 2">15Tr583</strain>
    </source>
</reference>
<gene>
    <name evidence="1" type="ORF">EAS64_30705</name>
</gene>
<evidence type="ECO:0000313" key="1">
    <source>
        <dbReference type="EMBL" id="TVZ01818.1"/>
    </source>
</evidence>
<name>A0A6P2BSH2_9ACTN</name>
<protein>
    <submittedName>
        <fullName evidence="1">Uncharacterized protein</fullName>
    </submittedName>
</protein>
<organism evidence="1 2">
    <name type="scientific">Trebonia kvetii</name>
    <dbReference type="NCBI Taxonomy" id="2480626"/>
    <lineage>
        <taxon>Bacteria</taxon>
        <taxon>Bacillati</taxon>
        <taxon>Actinomycetota</taxon>
        <taxon>Actinomycetes</taxon>
        <taxon>Streptosporangiales</taxon>
        <taxon>Treboniaceae</taxon>
        <taxon>Trebonia</taxon>
    </lineage>
</organism>
<sequence>MMATFRTFAEVLTPDDPFLKRGQEKGFTAGFVLADVLRQTGGAYQTTAPMSEKFRVCIRAVARLTSDDELLRIADLPEVPVPLGNCRQLDPQTHFVMVCRLDVSPAETPRWRRIRPAGVSPWPRGEPRILDMCQGARIEERVILPDGFSMLRMGPAANVPA</sequence>
<proteinExistence type="predicted"/>
<dbReference type="AlphaFoldDB" id="A0A6P2BSH2"/>
<dbReference type="EMBL" id="RPFW01000006">
    <property type="protein sequence ID" value="TVZ01818.1"/>
    <property type="molecule type" value="Genomic_DNA"/>
</dbReference>
<comment type="caution">
    <text evidence="1">The sequence shown here is derived from an EMBL/GenBank/DDBJ whole genome shotgun (WGS) entry which is preliminary data.</text>
</comment>
<keyword evidence="2" id="KW-1185">Reference proteome</keyword>
<dbReference type="RefSeq" id="WP_145858699.1">
    <property type="nucleotide sequence ID" value="NZ_RPFW01000006.1"/>
</dbReference>
<evidence type="ECO:0000313" key="2">
    <source>
        <dbReference type="Proteomes" id="UP000460272"/>
    </source>
</evidence>
<dbReference type="Proteomes" id="UP000460272">
    <property type="component" value="Unassembled WGS sequence"/>
</dbReference>